<keyword evidence="1" id="KW-0732">Signal</keyword>
<proteinExistence type="predicted"/>
<accession>A0ABW5MX15</accession>
<evidence type="ECO:0000313" key="2">
    <source>
        <dbReference type="EMBL" id="MFD2586936.1"/>
    </source>
</evidence>
<organism evidence="2 3">
    <name type="scientific">Croceitalea marina</name>
    <dbReference type="NCBI Taxonomy" id="1775166"/>
    <lineage>
        <taxon>Bacteria</taxon>
        <taxon>Pseudomonadati</taxon>
        <taxon>Bacteroidota</taxon>
        <taxon>Flavobacteriia</taxon>
        <taxon>Flavobacteriales</taxon>
        <taxon>Flavobacteriaceae</taxon>
        <taxon>Croceitalea</taxon>
    </lineage>
</organism>
<reference evidence="3" key="1">
    <citation type="journal article" date="2019" name="Int. J. Syst. Evol. Microbiol.">
        <title>The Global Catalogue of Microorganisms (GCM) 10K type strain sequencing project: providing services to taxonomists for standard genome sequencing and annotation.</title>
        <authorList>
            <consortium name="The Broad Institute Genomics Platform"/>
            <consortium name="The Broad Institute Genome Sequencing Center for Infectious Disease"/>
            <person name="Wu L."/>
            <person name="Ma J."/>
        </authorList>
    </citation>
    <scope>NUCLEOTIDE SEQUENCE [LARGE SCALE GENOMIC DNA]</scope>
    <source>
        <strain evidence="3">KCTC 52368</strain>
    </source>
</reference>
<evidence type="ECO:0000313" key="3">
    <source>
        <dbReference type="Proteomes" id="UP001597526"/>
    </source>
</evidence>
<feature type="chain" id="PRO_5047266656" evidence="1">
    <location>
        <begin position="20"/>
        <end position="79"/>
    </location>
</feature>
<dbReference type="EMBL" id="JBHULB010000008">
    <property type="protein sequence ID" value="MFD2586936.1"/>
    <property type="molecule type" value="Genomic_DNA"/>
</dbReference>
<sequence length="79" mass="9038">MKTVFTFIFFFIIGATAMAQSPSKEVKVETLTYEIVIDIKIEKATAVKTNTVARVYKFKNTRVKKELTFTTKRNKAKIA</sequence>
<keyword evidence="3" id="KW-1185">Reference proteome</keyword>
<protein>
    <submittedName>
        <fullName evidence="2">Uncharacterized protein</fullName>
    </submittedName>
</protein>
<dbReference type="RefSeq" id="WP_377766490.1">
    <property type="nucleotide sequence ID" value="NZ_JBHULB010000008.1"/>
</dbReference>
<comment type="caution">
    <text evidence="2">The sequence shown here is derived from an EMBL/GenBank/DDBJ whole genome shotgun (WGS) entry which is preliminary data.</text>
</comment>
<name>A0ABW5MX15_9FLAO</name>
<evidence type="ECO:0000256" key="1">
    <source>
        <dbReference type="SAM" id="SignalP"/>
    </source>
</evidence>
<feature type="signal peptide" evidence="1">
    <location>
        <begin position="1"/>
        <end position="19"/>
    </location>
</feature>
<dbReference type="Proteomes" id="UP001597526">
    <property type="component" value="Unassembled WGS sequence"/>
</dbReference>
<gene>
    <name evidence="2" type="ORF">ACFSQJ_08340</name>
</gene>